<comment type="similarity">
    <text evidence="2">Belongs to the bacterial solute-binding protein 2 family.</text>
</comment>
<dbReference type="EMBL" id="AWVH01000044">
    <property type="protein sequence ID" value="ERJ91628.1"/>
    <property type="molecule type" value="Genomic_DNA"/>
</dbReference>
<dbReference type="SUPFAM" id="SSF53822">
    <property type="entry name" value="Periplasmic binding protein-like I"/>
    <property type="match status" value="1"/>
</dbReference>
<feature type="domain" description="Periplasmic binding protein" evidence="5">
    <location>
        <begin position="48"/>
        <end position="297"/>
    </location>
</feature>
<dbReference type="Gene3D" id="3.40.50.2300">
    <property type="match status" value="2"/>
</dbReference>
<comment type="caution">
    <text evidence="6">The sequence shown here is derived from an EMBL/GenBank/DDBJ whole genome shotgun (WGS) entry which is preliminary data.</text>
</comment>
<feature type="transmembrane region" description="Helical" evidence="4">
    <location>
        <begin position="12"/>
        <end position="29"/>
    </location>
</feature>
<reference evidence="6 7" key="1">
    <citation type="submission" date="2013-08" db="EMBL/GenBank/DDBJ databases">
        <authorList>
            <person name="Weinstock G."/>
            <person name="Sodergren E."/>
            <person name="Wylie T."/>
            <person name="Fulton L."/>
            <person name="Fulton R."/>
            <person name="Fronick C."/>
            <person name="O'Laughlin M."/>
            <person name="Godfrey J."/>
            <person name="Miner T."/>
            <person name="Herter B."/>
            <person name="Appelbaum E."/>
            <person name="Cordes M."/>
            <person name="Lek S."/>
            <person name="Wollam A."/>
            <person name="Pepin K.H."/>
            <person name="Palsikar V.B."/>
            <person name="Mitreva M."/>
            <person name="Wilson R.K."/>
        </authorList>
    </citation>
    <scope>NUCLEOTIDE SEQUENCE [LARGE SCALE GENOMIC DNA]</scope>
    <source>
        <strain evidence="6 7">ATCC 700332</strain>
    </source>
</reference>
<keyword evidence="7" id="KW-1185">Reference proteome</keyword>
<dbReference type="RefSeq" id="WP_021686254.1">
    <property type="nucleotide sequence ID" value="NZ_KI260554.1"/>
</dbReference>
<evidence type="ECO:0000256" key="1">
    <source>
        <dbReference type="ARBA" id="ARBA00004196"/>
    </source>
</evidence>
<dbReference type="InterPro" id="IPR028082">
    <property type="entry name" value="Peripla_BP_I"/>
</dbReference>
<evidence type="ECO:0000313" key="6">
    <source>
        <dbReference type="EMBL" id="ERJ91628.1"/>
    </source>
</evidence>
<sequence>MSLYRLKNKAVFVSGFVLMLLFVFFIFFIQKPPLKNKNHIPRKFGATYMTMDNQYFEVLNSAIEEIVVSNGDILITRDPEQNQQKQNEQILDMLSMGCEFIFINPADWKTVTPALLACSKQKVPFIIVGTDAYQANLALSVILSDNYGAGIQIAKDLIAKRKKAKIVIMYDKVIASTDLRAQGFLDTIKTSNLDYKIVYMLTNTTKLIPSMIEMQNFIETDPDFDVFIGGNDPTMLGAFAAMKKAQPERTTLIYSIDGSPSGKEMIQKGYIEGTVAQFPLKMGKTAAQTAYAYLNGKSIEKRICIPVELITRKNLNRFDVHGWQ</sequence>
<protein>
    <submittedName>
        <fullName evidence="6">Sugar-binding domain protein</fullName>
    </submittedName>
</protein>
<accession>A0ABN0NWD0</accession>
<keyword evidence="4" id="KW-0812">Transmembrane</keyword>
<evidence type="ECO:0000256" key="4">
    <source>
        <dbReference type="SAM" id="Phobius"/>
    </source>
</evidence>
<evidence type="ECO:0000256" key="3">
    <source>
        <dbReference type="ARBA" id="ARBA00022729"/>
    </source>
</evidence>
<proteinExistence type="inferred from homology"/>
<dbReference type="PANTHER" id="PTHR46847:SF1">
    <property type="entry name" value="D-ALLOSE-BINDING PERIPLASMIC PROTEIN-RELATED"/>
    <property type="match status" value="1"/>
</dbReference>
<evidence type="ECO:0000313" key="7">
    <source>
        <dbReference type="Proteomes" id="UP000016649"/>
    </source>
</evidence>
<evidence type="ECO:0000256" key="2">
    <source>
        <dbReference type="ARBA" id="ARBA00007639"/>
    </source>
</evidence>
<dbReference type="Pfam" id="PF13407">
    <property type="entry name" value="Peripla_BP_4"/>
    <property type="match status" value="1"/>
</dbReference>
<evidence type="ECO:0000259" key="5">
    <source>
        <dbReference type="Pfam" id="PF13407"/>
    </source>
</evidence>
<name>A0ABN0NWD0_TRELE</name>
<organism evidence="6 7">
    <name type="scientific">Treponema lecithinolyticum ATCC 700332</name>
    <dbReference type="NCBI Taxonomy" id="1321815"/>
    <lineage>
        <taxon>Bacteria</taxon>
        <taxon>Pseudomonadati</taxon>
        <taxon>Spirochaetota</taxon>
        <taxon>Spirochaetia</taxon>
        <taxon>Spirochaetales</taxon>
        <taxon>Treponemataceae</taxon>
        <taxon>Treponema</taxon>
    </lineage>
</organism>
<keyword evidence="3" id="KW-0732">Signal</keyword>
<dbReference type="Proteomes" id="UP000016649">
    <property type="component" value="Unassembled WGS sequence"/>
</dbReference>
<dbReference type="InterPro" id="IPR025997">
    <property type="entry name" value="SBP_2_dom"/>
</dbReference>
<keyword evidence="4" id="KW-1133">Transmembrane helix</keyword>
<comment type="subcellular location">
    <subcellularLocation>
        <location evidence="1">Cell envelope</location>
    </subcellularLocation>
</comment>
<dbReference type="PANTHER" id="PTHR46847">
    <property type="entry name" value="D-ALLOSE-BINDING PERIPLASMIC PROTEIN-RELATED"/>
    <property type="match status" value="1"/>
</dbReference>
<gene>
    <name evidence="6" type="ORF">HMPREF9193_02081</name>
</gene>
<keyword evidence="4" id="KW-0472">Membrane</keyword>